<accession>A0A835C0F3</accession>
<reference evidence="6" key="1">
    <citation type="submission" date="2020-07" db="EMBL/GenBank/DDBJ databases">
        <title>Genome sequence and genetic diversity analysis of an under-domesticated orphan crop, white fonio (Digitaria exilis).</title>
        <authorList>
            <person name="Bennetzen J.L."/>
            <person name="Chen S."/>
            <person name="Ma X."/>
            <person name="Wang X."/>
            <person name="Yssel A.E.J."/>
            <person name="Chaluvadi S.R."/>
            <person name="Johnson M."/>
            <person name="Gangashetty P."/>
            <person name="Hamidou F."/>
            <person name="Sanogo M.D."/>
            <person name="Zwaenepoel A."/>
            <person name="Wallace J."/>
            <person name="Van De Peer Y."/>
            <person name="Van Deynze A."/>
        </authorList>
    </citation>
    <scope>NUCLEOTIDE SEQUENCE</scope>
    <source>
        <tissue evidence="6">Leaves</tissue>
    </source>
</reference>
<dbReference type="GO" id="GO:0003723">
    <property type="term" value="F:RNA binding"/>
    <property type="evidence" value="ECO:0007669"/>
    <property type="project" value="TreeGrafter"/>
</dbReference>
<dbReference type="Pfam" id="PF01918">
    <property type="entry name" value="Alba"/>
    <property type="match status" value="1"/>
</dbReference>
<comment type="subcellular location">
    <subcellularLocation>
        <location evidence="1">Nucleus</location>
    </subcellularLocation>
</comment>
<dbReference type="AlphaFoldDB" id="A0A835C0F3"/>
<dbReference type="Gene3D" id="3.30.110.20">
    <property type="entry name" value="Alba-like domain"/>
    <property type="match status" value="1"/>
</dbReference>
<evidence type="ECO:0000256" key="4">
    <source>
        <dbReference type="SAM" id="MobiDB-lite"/>
    </source>
</evidence>
<organism evidence="6 7">
    <name type="scientific">Digitaria exilis</name>
    <dbReference type="NCBI Taxonomy" id="1010633"/>
    <lineage>
        <taxon>Eukaryota</taxon>
        <taxon>Viridiplantae</taxon>
        <taxon>Streptophyta</taxon>
        <taxon>Embryophyta</taxon>
        <taxon>Tracheophyta</taxon>
        <taxon>Spermatophyta</taxon>
        <taxon>Magnoliopsida</taxon>
        <taxon>Liliopsida</taxon>
        <taxon>Poales</taxon>
        <taxon>Poaceae</taxon>
        <taxon>PACMAD clade</taxon>
        <taxon>Panicoideae</taxon>
        <taxon>Panicodae</taxon>
        <taxon>Paniceae</taxon>
        <taxon>Anthephorinae</taxon>
        <taxon>Digitaria</taxon>
    </lineage>
</organism>
<keyword evidence="7" id="KW-1185">Reference proteome</keyword>
<feature type="domain" description="DNA/RNA-binding protein Alba-like" evidence="5">
    <location>
        <begin position="20"/>
        <end position="83"/>
    </location>
</feature>
<dbReference type="FunFam" id="3.30.110.20:FF:000003">
    <property type="entry name" value="DNA/RNA-binding protein Alba 1"/>
    <property type="match status" value="1"/>
</dbReference>
<dbReference type="Proteomes" id="UP000636709">
    <property type="component" value="Unassembled WGS sequence"/>
</dbReference>
<feature type="compositionally biased region" description="Low complexity" evidence="4">
    <location>
        <begin position="138"/>
        <end position="158"/>
    </location>
</feature>
<gene>
    <name evidence="6" type="ORF">HU200_025778</name>
</gene>
<evidence type="ECO:0000256" key="3">
    <source>
        <dbReference type="ARBA" id="ARBA00023242"/>
    </source>
</evidence>
<evidence type="ECO:0000256" key="1">
    <source>
        <dbReference type="ARBA" id="ARBA00004123"/>
    </source>
</evidence>
<keyword evidence="3" id="KW-0539">Nucleus</keyword>
<dbReference type="OrthoDB" id="424402at2759"/>
<evidence type="ECO:0000313" key="6">
    <source>
        <dbReference type="EMBL" id="KAF8717568.1"/>
    </source>
</evidence>
<protein>
    <recommendedName>
        <fullName evidence="5">DNA/RNA-binding protein Alba-like domain-containing protein</fullName>
    </recommendedName>
</protein>
<evidence type="ECO:0000313" key="7">
    <source>
        <dbReference type="Proteomes" id="UP000636709"/>
    </source>
</evidence>
<evidence type="ECO:0000256" key="2">
    <source>
        <dbReference type="ARBA" id="ARBA00008018"/>
    </source>
</evidence>
<comment type="caution">
    <text evidence="6">The sequence shown here is derived from an EMBL/GenBank/DDBJ whole genome shotgun (WGS) entry which is preliminary data.</text>
</comment>
<evidence type="ECO:0000259" key="5">
    <source>
        <dbReference type="Pfam" id="PF01918"/>
    </source>
</evidence>
<dbReference type="SUPFAM" id="SSF82704">
    <property type="entry name" value="AlbA-like"/>
    <property type="match status" value="1"/>
</dbReference>
<dbReference type="InterPro" id="IPR036882">
    <property type="entry name" value="Alba-like_dom_sf"/>
</dbReference>
<dbReference type="InterPro" id="IPR051958">
    <property type="entry name" value="Alba-like_NAB"/>
</dbReference>
<feature type="region of interest" description="Disordered" evidence="4">
    <location>
        <begin position="138"/>
        <end position="160"/>
    </location>
</feature>
<dbReference type="InterPro" id="IPR002775">
    <property type="entry name" value="DNA/RNA-bd_Alba-like"/>
</dbReference>
<proteinExistence type="inferred from homology"/>
<dbReference type="PANTHER" id="PTHR13516">
    <property type="entry name" value="RIBONUCLEASE P SUBUNIT P25"/>
    <property type="match status" value="1"/>
</dbReference>
<dbReference type="EMBL" id="JACEFO010001716">
    <property type="protein sequence ID" value="KAF8717568.1"/>
    <property type="molecule type" value="Genomic_DNA"/>
</dbReference>
<name>A0A835C0F3_9POAL</name>
<dbReference type="PANTHER" id="PTHR13516:SF3">
    <property type="entry name" value="ALBA DNA_RNA-BINDING PROTEIN"/>
    <property type="match status" value="1"/>
</dbReference>
<comment type="similarity">
    <text evidence="2">Belongs to the histone-like Alba family.</text>
</comment>
<dbReference type="GO" id="GO:0005634">
    <property type="term" value="C:nucleus"/>
    <property type="evidence" value="ECO:0007669"/>
    <property type="project" value="UniProtKB-SubCell"/>
</dbReference>
<sequence length="382" mass="41369">MDRYQRVEKPRPEDAAISENEIRITTQGLIRNYVTYATSLLQEKRVKEIVLKAMGQAISKTVAIAEIIKKRIPGLHQDTIISSVSITDVWEPIEEGLVPLEMTRHVSMISISLSPKELNKNSPGYQAPLHSEPLKPQRYQQPQHYQQHQPRQTQAEVEAGGEEGAGVAAGVDMVEAMLDMNTITTKEAMVDMGTKAGMDIKVDMTTTEDMATTKVVMGVMVTTKVVTEDMKMVVAGTTTGTEVVAAVAEGEATGAMVVNIAVASSQPPLSWVPDIAHCSHFCSNTGNNSVAVSDVLNYNWDLFIYTQVLDMTVGAEVLVAQAAGAMREAVDEWVVAVGAAIKTIRSLTLPCGSVWQWKGNKKKDKALSIAGTVALFPSPPGF</sequence>